<comment type="caution">
    <text evidence="1">The sequence shown here is derived from an EMBL/GenBank/DDBJ whole genome shotgun (WGS) entry which is preliminary data.</text>
</comment>
<keyword evidence="2" id="KW-1185">Reference proteome</keyword>
<dbReference type="Proteomes" id="UP001595906">
    <property type="component" value="Unassembled WGS sequence"/>
</dbReference>
<organism evidence="1 2">
    <name type="scientific">Parasediminibacterium paludis</name>
    <dbReference type="NCBI Taxonomy" id="908966"/>
    <lineage>
        <taxon>Bacteria</taxon>
        <taxon>Pseudomonadati</taxon>
        <taxon>Bacteroidota</taxon>
        <taxon>Chitinophagia</taxon>
        <taxon>Chitinophagales</taxon>
        <taxon>Chitinophagaceae</taxon>
        <taxon>Parasediminibacterium</taxon>
    </lineage>
</organism>
<name>A0ABV8PVJ3_9BACT</name>
<protein>
    <submittedName>
        <fullName evidence="1">Uncharacterized protein</fullName>
    </submittedName>
</protein>
<reference evidence="2" key="1">
    <citation type="journal article" date="2019" name="Int. J. Syst. Evol. Microbiol.">
        <title>The Global Catalogue of Microorganisms (GCM) 10K type strain sequencing project: providing services to taxonomists for standard genome sequencing and annotation.</title>
        <authorList>
            <consortium name="The Broad Institute Genomics Platform"/>
            <consortium name="The Broad Institute Genome Sequencing Center for Infectious Disease"/>
            <person name="Wu L."/>
            <person name="Ma J."/>
        </authorList>
    </citation>
    <scope>NUCLEOTIDE SEQUENCE [LARGE SCALE GENOMIC DNA]</scope>
    <source>
        <strain evidence="2">CECT 8010</strain>
    </source>
</reference>
<dbReference type="RefSeq" id="WP_379013894.1">
    <property type="nucleotide sequence ID" value="NZ_JBHSDC010000018.1"/>
</dbReference>
<proteinExistence type="predicted"/>
<gene>
    <name evidence="1" type="ORF">ACFOW1_09620</name>
</gene>
<accession>A0ABV8PVJ3</accession>
<evidence type="ECO:0000313" key="2">
    <source>
        <dbReference type="Proteomes" id="UP001595906"/>
    </source>
</evidence>
<sequence length="84" mass="9253">MLNPQEVLAIAELSEPTKAILTAALTSFNKDIVTIANYCNAIDQDSSMKAFHDNVLAHSSKVLEIVELMTFSSQPLIQHFAPKH</sequence>
<evidence type="ECO:0000313" key="1">
    <source>
        <dbReference type="EMBL" id="MFC4232149.1"/>
    </source>
</evidence>
<dbReference type="EMBL" id="JBHSDC010000018">
    <property type="protein sequence ID" value="MFC4232149.1"/>
    <property type="molecule type" value="Genomic_DNA"/>
</dbReference>